<gene>
    <name evidence="2" type="ORF">MM415A00945_0018</name>
</gene>
<organism evidence="2">
    <name type="scientific">viral metagenome</name>
    <dbReference type="NCBI Taxonomy" id="1070528"/>
    <lineage>
        <taxon>unclassified sequences</taxon>
        <taxon>metagenomes</taxon>
        <taxon>organismal metagenomes</taxon>
    </lineage>
</organism>
<feature type="compositionally biased region" description="Basic and acidic residues" evidence="1">
    <location>
        <begin position="29"/>
        <end position="52"/>
    </location>
</feature>
<evidence type="ECO:0000313" key="2">
    <source>
        <dbReference type="EMBL" id="QJA79093.1"/>
    </source>
</evidence>
<feature type="region of interest" description="Disordered" evidence="1">
    <location>
        <begin position="16"/>
        <end position="52"/>
    </location>
</feature>
<proteinExistence type="predicted"/>
<evidence type="ECO:0000256" key="1">
    <source>
        <dbReference type="SAM" id="MobiDB-lite"/>
    </source>
</evidence>
<accession>A0A6M3KB18</accession>
<dbReference type="EMBL" id="MT142366">
    <property type="protein sequence ID" value="QJA79093.1"/>
    <property type="molecule type" value="Genomic_DNA"/>
</dbReference>
<protein>
    <submittedName>
        <fullName evidence="2">Uncharacterized protein</fullName>
    </submittedName>
</protein>
<sequence length="189" mass="21281">MAEQIVTREPLNLKMGQKLVKMPTATKKSGPEDRKSLDSRVDVKEKDIPEKKPLEGKIKETIATFVKPEKDKKARIPTMGLNHEALETAAYLMVQTLPGQTQEVIIEMAKYQLEIPLWHYLCGMWLRCFNDGDLVHYDVDPAWEDGTFGSGSPICKVCDKPFPSERPGQVVCGQECGIEYATRKRSNVG</sequence>
<reference evidence="2" key="1">
    <citation type="submission" date="2020-03" db="EMBL/GenBank/DDBJ databases">
        <title>The deep terrestrial virosphere.</title>
        <authorList>
            <person name="Holmfeldt K."/>
            <person name="Nilsson E."/>
            <person name="Simone D."/>
            <person name="Lopez-Fernandez M."/>
            <person name="Wu X."/>
            <person name="de Brujin I."/>
            <person name="Lundin D."/>
            <person name="Andersson A."/>
            <person name="Bertilsson S."/>
            <person name="Dopson M."/>
        </authorList>
    </citation>
    <scope>NUCLEOTIDE SEQUENCE</scope>
    <source>
        <strain evidence="2">MM415A00945</strain>
    </source>
</reference>
<name>A0A6M3KB18_9ZZZZ</name>
<dbReference type="AlphaFoldDB" id="A0A6M3KB18"/>